<evidence type="ECO:0000256" key="3">
    <source>
        <dbReference type="SAM" id="Coils"/>
    </source>
</evidence>
<feature type="coiled-coil region" evidence="3">
    <location>
        <begin position="49"/>
        <end position="112"/>
    </location>
</feature>
<evidence type="ECO:0000256" key="2">
    <source>
        <dbReference type="ARBA" id="ARBA00025794"/>
    </source>
</evidence>
<proteinExistence type="inferred from homology"/>
<feature type="region of interest" description="Disordered" evidence="4">
    <location>
        <begin position="165"/>
        <end position="201"/>
    </location>
</feature>
<dbReference type="SUPFAM" id="SSF144284">
    <property type="entry name" value="Sec2 N-terminal region"/>
    <property type="match status" value="1"/>
</dbReference>
<dbReference type="CDD" id="cd21044">
    <property type="entry name" value="Rab11BD_RAB3IP_like"/>
    <property type="match status" value="1"/>
</dbReference>
<dbReference type="PANTHER" id="PTHR14430">
    <property type="entry name" value="RABIN3-RELATED"/>
    <property type="match status" value="1"/>
</dbReference>
<dbReference type="Proteomes" id="UP000095285">
    <property type="component" value="Unassembled WGS sequence"/>
</dbReference>
<sequence>MQPSGNIDALVTCVQLVPSESTNISSHGSISSSTSEGLTGKYEQGADRIIRLEQELNAARHSIAEKEAKCTRLSELQNHVDSEVQELTEKLFQEAYRMVNDAESRRAKAEKLLVESHLKVDMLVAEVEALKVIVKSPISSYSSQMAHLTAMTPQPTGLASRFLGGTRRKERHSSANSRKSYTLPSSGWNSTPPIQSEEHESVSEIDPIYHKEFTQWRERGASIYDSTPFLSRIIAEDVYPCLNFGSTKLTEQVLDAIKANTLELEAILEAKPAVRTCALSMVPRFCRYKMRVSGDTEWCYISLLTRNRIAAVCDFFTYIRYVNQGIVKCGVHDSYWDIITLRKNMTLARLGLNFIPKIGGSQAGTL</sequence>
<name>A0A1I7VBH0_LOALO</name>
<dbReference type="PANTHER" id="PTHR14430:SF0">
    <property type="entry name" value="SEC2P DOMAIN-CONTAINING PROTEIN"/>
    <property type="match status" value="1"/>
</dbReference>
<dbReference type="WBParaSite" id="EN70_1192">
    <property type="protein sequence ID" value="EN70_1192"/>
    <property type="gene ID" value="EN70_1192"/>
</dbReference>
<comment type="similarity">
    <text evidence="2">Belongs to the SEC2 family.</text>
</comment>
<dbReference type="GO" id="GO:0070319">
    <property type="term" value="C:Golgi to plasma membrane transport vesicle"/>
    <property type="evidence" value="ECO:0007669"/>
    <property type="project" value="TreeGrafter"/>
</dbReference>
<evidence type="ECO:0000256" key="1">
    <source>
        <dbReference type="ARBA" id="ARBA00023054"/>
    </source>
</evidence>
<dbReference type="Pfam" id="PF25555">
    <property type="entry name" value="RAB3A-like_C"/>
    <property type="match status" value="1"/>
</dbReference>
<dbReference type="Pfam" id="PF06428">
    <property type="entry name" value="Sec2p"/>
    <property type="match status" value="1"/>
</dbReference>
<dbReference type="InterPro" id="IPR040351">
    <property type="entry name" value="RAB3IL/RAB3IP/Sec2"/>
</dbReference>
<protein>
    <submittedName>
        <fullName evidence="7">Sec2p domain-containing protein</fullName>
    </submittedName>
</protein>
<evidence type="ECO:0000313" key="7">
    <source>
        <dbReference type="WBParaSite" id="EN70_1192"/>
    </source>
</evidence>
<reference evidence="6" key="1">
    <citation type="submission" date="2012-04" db="EMBL/GenBank/DDBJ databases">
        <title>The Genome Sequence of Loa loa.</title>
        <authorList>
            <consortium name="The Broad Institute Genome Sequencing Platform"/>
            <consortium name="Broad Institute Genome Sequencing Center for Infectious Disease"/>
            <person name="Nutman T.B."/>
            <person name="Fink D.L."/>
            <person name="Russ C."/>
            <person name="Young S."/>
            <person name="Zeng Q."/>
            <person name="Gargeya S."/>
            <person name="Alvarado L."/>
            <person name="Berlin A."/>
            <person name="Chapman S.B."/>
            <person name="Chen Z."/>
            <person name="Freedman E."/>
            <person name="Gellesch M."/>
            <person name="Goldberg J."/>
            <person name="Griggs A."/>
            <person name="Gujja S."/>
            <person name="Heilman E.R."/>
            <person name="Heiman D."/>
            <person name="Howarth C."/>
            <person name="Mehta T."/>
            <person name="Neiman D."/>
            <person name="Pearson M."/>
            <person name="Roberts A."/>
            <person name="Saif S."/>
            <person name="Shea T."/>
            <person name="Shenoy N."/>
            <person name="Sisk P."/>
            <person name="Stolte C."/>
            <person name="Sykes S."/>
            <person name="White J."/>
            <person name="Yandava C."/>
            <person name="Haas B."/>
            <person name="Henn M.R."/>
            <person name="Nusbaum C."/>
            <person name="Birren B."/>
        </authorList>
    </citation>
    <scope>NUCLEOTIDE SEQUENCE [LARGE SCALE GENOMIC DNA]</scope>
</reference>
<dbReference type="Gene3D" id="1.20.5.4880">
    <property type="match status" value="1"/>
</dbReference>
<dbReference type="AlphaFoldDB" id="A0A1I7VBH0"/>
<evidence type="ECO:0000256" key="4">
    <source>
        <dbReference type="SAM" id="MobiDB-lite"/>
    </source>
</evidence>
<organism evidence="6 7">
    <name type="scientific">Loa loa</name>
    <name type="common">Eye worm</name>
    <name type="synonym">Filaria loa</name>
    <dbReference type="NCBI Taxonomy" id="7209"/>
    <lineage>
        <taxon>Eukaryota</taxon>
        <taxon>Metazoa</taxon>
        <taxon>Ecdysozoa</taxon>
        <taxon>Nematoda</taxon>
        <taxon>Chromadorea</taxon>
        <taxon>Rhabditida</taxon>
        <taxon>Spirurina</taxon>
        <taxon>Spiruromorpha</taxon>
        <taxon>Filarioidea</taxon>
        <taxon>Onchocercidae</taxon>
        <taxon>Loa</taxon>
    </lineage>
</organism>
<dbReference type="eggNOG" id="KOG4324">
    <property type="taxonomic scope" value="Eukaryota"/>
</dbReference>
<dbReference type="STRING" id="7209.A0A1I7VBH0"/>
<evidence type="ECO:0000313" key="6">
    <source>
        <dbReference type="Proteomes" id="UP000095285"/>
    </source>
</evidence>
<accession>A0A1I7VBH0</accession>
<dbReference type="InterPro" id="IPR009449">
    <property type="entry name" value="Sec2_N"/>
</dbReference>
<feature type="compositionally biased region" description="Polar residues" evidence="4">
    <location>
        <begin position="174"/>
        <end position="194"/>
    </location>
</feature>
<dbReference type="GO" id="GO:0006887">
    <property type="term" value="P:exocytosis"/>
    <property type="evidence" value="ECO:0007669"/>
    <property type="project" value="TreeGrafter"/>
</dbReference>
<dbReference type="GO" id="GO:0005085">
    <property type="term" value="F:guanyl-nucleotide exchange factor activity"/>
    <property type="evidence" value="ECO:0007669"/>
    <property type="project" value="InterPro"/>
</dbReference>
<keyword evidence="6" id="KW-1185">Reference proteome</keyword>
<keyword evidence="1 3" id="KW-0175">Coiled coil</keyword>
<evidence type="ECO:0000259" key="5">
    <source>
        <dbReference type="Pfam" id="PF06428"/>
    </source>
</evidence>
<feature type="domain" description="GDP/GTP exchange factor Sec2 N-terminal" evidence="5">
    <location>
        <begin position="46"/>
        <end position="111"/>
    </location>
</feature>
<reference evidence="7" key="2">
    <citation type="submission" date="2016-11" db="UniProtKB">
        <authorList>
            <consortium name="WormBaseParasite"/>
        </authorList>
    </citation>
    <scope>IDENTIFICATION</scope>
</reference>